<feature type="transmembrane region" description="Helical" evidence="8">
    <location>
        <begin position="398"/>
        <end position="418"/>
    </location>
</feature>
<evidence type="ECO:0000313" key="11">
    <source>
        <dbReference type="Proteomes" id="UP000494106"/>
    </source>
</evidence>
<evidence type="ECO:0000256" key="1">
    <source>
        <dbReference type="ARBA" id="ARBA00004651"/>
    </source>
</evidence>
<feature type="transmembrane region" description="Helical" evidence="8">
    <location>
        <begin position="136"/>
        <end position="155"/>
    </location>
</feature>
<evidence type="ECO:0000256" key="8">
    <source>
        <dbReference type="SAM" id="Phobius"/>
    </source>
</evidence>
<dbReference type="Gene3D" id="1.20.1250.20">
    <property type="entry name" value="MFS general substrate transporter like domains"/>
    <property type="match status" value="1"/>
</dbReference>
<comment type="subcellular location">
    <subcellularLocation>
        <location evidence="1">Cell membrane</location>
        <topology evidence="1">Multi-pass membrane protein</topology>
    </subcellularLocation>
</comment>
<dbReference type="PANTHER" id="PTHR48021">
    <property type="match status" value="1"/>
</dbReference>
<dbReference type="Pfam" id="PF00083">
    <property type="entry name" value="Sugar_tr"/>
    <property type="match status" value="1"/>
</dbReference>
<feature type="transmembrane region" description="Helical" evidence="8">
    <location>
        <begin position="269"/>
        <end position="291"/>
    </location>
</feature>
<accession>A0A8S1AMF2</accession>
<keyword evidence="11" id="KW-1185">Reference proteome</keyword>
<evidence type="ECO:0000256" key="6">
    <source>
        <dbReference type="ARBA" id="ARBA00022989"/>
    </source>
</evidence>
<evidence type="ECO:0000256" key="7">
    <source>
        <dbReference type="ARBA" id="ARBA00023136"/>
    </source>
</evidence>
<evidence type="ECO:0000256" key="3">
    <source>
        <dbReference type="ARBA" id="ARBA00022475"/>
    </source>
</evidence>
<dbReference type="PROSITE" id="PS50850">
    <property type="entry name" value="MFS"/>
    <property type="match status" value="1"/>
</dbReference>
<dbReference type="SUPFAM" id="SSF103473">
    <property type="entry name" value="MFS general substrate transporter"/>
    <property type="match status" value="1"/>
</dbReference>
<evidence type="ECO:0000256" key="5">
    <source>
        <dbReference type="ARBA" id="ARBA00022692"/>
    </source>
</evidence>
<feature type="transmembrane region" description="Helical" evidence="8">
    <location>
        <begin position="161"/>
        <end position="182"/>
    </location>
</feature>
<dbReference type="InterPro" id="IPR020846">
    <property type="entry name" value="MFS_dom"/>
</dbReference>
<sequence>MGVLFQILATVLLCFSCMNMGLIYTWPSSTILLFKSENTTLHRPMEGVETALFGSLPAIGSLIIHPVAGIALDKFGRKRTALLTSLVFVMSWSIIAVSNKVEAILVAAFLSGFGYAIFMEVTIYISEIAQDSIRGVLTSCPNQFSGFGILISYFLGGSLGYYAMVYTCLSLTVIGVLMIAVLKESPITLMGEGRDEEAANSLAFYRSSNRTSKEIVTELNNIRRTLKSNSEEAYSLTQVGVDEGGPELEPSKIFCWQHFKTTPSTRRQFSLVMVLHTVFVCQGLPIVQVYAEPMFTEAVGDTLSPNLCSIILGLVVLLAGMISAYLTDVVGRRPLELSSSIVTGICCLVLGTQIVTECLPKWTVPLLIYVFATSHTLGTGTVPFVVSAEVFLPEVKSILMMIATEWSWICNFCFLFLFDILVQSAGLAPMFYFFSFVCFVSSVYFFYFLPETKGLPVYAIQALFMKEEELKMKH</sequence>
<dbReference type="PROSITE" id="PS00216">
    <property type="entry name" value="SUGAR_TRANSPORT_1"/>
    <property type="match status" value="1"/>
</dbReference>
<feature type="transmembrane region" description="Helical" evidence="8">
    <location>
        <begin position="430"/>
        <end position="449"/>
    </location>
</feature>
<feature type="transmembrane region" description="Helical" evidence="8">
    <location>
        <begin position="337"/>
        <end position="356"/>
    </location>
</feature>
<keyword evidence="7 8" id="KW-0472">Membrane</keyword>
<comment type="caution">
    <text evidence="10">The sequence shown here is derived from an EMBL/GenBank/DDBJ whole genome shotgun (WGS) entry which is preliminary data.</text>
</comment>
<dbReference type="PANTHER" id="PTHR48021:SF1">
    <property type="entry name" value="GH07001P-RELATED"/>
    <property type="match status" value="1"/>
</dbReference>
<feature type="transmembrane region" description="Helical" evidence="8">
    <location>
        <begin position="362"/>
        <end position="386"/>
    </location>
</feature>
<dbReference type="OrthoDB" id="8120565at2759"/>
<organism evidence="10 11">
    <name type="scientific">Arctia plantaginis</name>
    <name type="common">Wood tiger moth</name>
    <name type="synonym">Phalaena plantaginis</name>
    <dbReference type="NCBI Taxonomy" id="874455"/>
    <lineage>
        <taxon>Eukaryota</taxon>
        <taxon>Metazoa</taxon>
        <taxon>Ecdysozoa</taxon>
        <taxon>Arthropoda</taxon>
        <taxon>Hexapoda</taxon>
        <taxon>Insecta</taxon>
        <taxon>Pterygota</taxon>
        <taxon>Neoptera</taxon>
        <taxon>Endopterygota</taxon>
        <taxon>Lepidoptera</taxon>
        <taxon>Glossata</taxon>
        <taxon>Ditrysia</taxon>
        <taxon>Noctuoidea</taxon>
        <taxon>Erebidae</taxon>
        <taxon>Arctiinae</taxon>
        <taxon>Arctia</taxon>
    </lineage>
</organism>
<keyword evidence="3" id="KW-1003">Cell membrane</keyword>
<dbReference type="AlphaFoldDB" id="A0A8S1AMF2"/>
<keyword evidence="2" id="KW-0813">Transport</keyword>
<evidence type="ECO:0000256" key="4">
    <source>
        <dbReference type="ARBA" id="ARBA00022597"/>
    </source>
</evidence>
<dbReference type="InterPro" id="IPR036259">
    <property type="entry name" value="MFS_trans_sf"/>
</dbReference>
<feature type="transmembrane region" description="Helical" evidence="8">
    <location>
        <begin position="79"/>
        <end position="97"/>
    </location>
</feature>
<dbReference type="InterPro" id="IPR050549">
    <property type="entry name" value="MFS_Trehalose_Transporter"/>
</dbReference>
<keyword evidence="5 8" id="KW-0812">Transmembrane</keyword>
<protein>
    <recommendedName>
        <fullName evidence="9">Major facilitator superfamily (MFS) profile domain-containing protein</fullName>
    </recommendedName>
</protein>
<gene>
    <name evidence="10" type="ORF">APLA_LOCUS10902</name>
</gene>
<dbReference type="FunFam" id="1.20.1250.20:FF:000218">
    <property type="entry name" value="facilitated trehalose transporter Tret1"/>
    <property type="match status" value="1"/>
</dbReference>
<reference evidence="10 11" key="1">
    <citation type="submission" date="2020-04" db="EMBL/GenBank/DDBJ databases">
        <authorList>
            <person name="Wallbank WR R."/>
            <person name="Pardo Diaz C."/>
            <person name="Kozak K."/>
            <person name="Martin S."/>
            <person name="Jiggins C."/>
            <person name="Moest M."/>
            <person name="Warren A I."/>
            <person name="Byers J.R.P. K."/>
            <person name="Montejo-Kovacevich G."/>
            <person name="Yen C E."/>
        </authorList>
    </citation>
    <scope>NUCLEOTIDE SEQUENCE [LARGE SCALE GENOMIC DNA]</scope>
</reference>
<dbReference type="InterPro" id="IPR005829">
    <property type="entry name" value="Sugar_transporter_CS"/>
</dbReference>
<feature type="transmembrane region" description="Helical" evidence="8">
    <location>
        <begin position="103"/>
        <end position="124"/>
    </location>
</feature>
<dbReference type="EMBL" id="CADEBC010000526">
    <property type="protein sequence ID" value="CAB3246577.1"/>
    <property type="molecule type" value="Genomic_DNA"/>
</dbReference>
<dbReference type="GO" id="GO:0022857">
    <property type="term" value="F:transmembrane transporter activity"/>
    <property type="evidence" value="ECO:0007669"/>
    <property type="project" value="InterPro"/>
</dbReference>
<evidence type="ECO:0000256" key="2">
    <source>
        <dbReference type="ARBA" id="ARBA00022448"/>
    </source>
</evidence>
<dbReference type="Proteomes" id="UP000494106">
    <property type="component" value="Unassembled WGS sequence"/>
</dbReference>
<dbReference type="InterPro" id="IPR005828">
    <property type="entry name" value="MFS_sugar_transport-like"/>
</dbReference>
<keyword evidence="4" id="KW-0762">Sugar transport</keyword>
<keyword evidence="6 8" id="KW-1133">Transmembrane helix</keyword>
<feature type="domain" description="Major facilitator superfamily (MFS) profile" evidence="9">
    <location>
        <begin position="1"/>
        <end position="453"/>
    </location>
</feature>
<dbReference type="GO" id="GO:0005886">
    <property type="term" value="C:plasma membrane"/>
    <property type="evidence" value="ECO:0007669"/>
    <property type="project" value="UniProtKB-SubCell"/>
</dbReference>
<proteinExistence type="predicted"/>
<evidence type="ECO:0000259" key="9">
    <source>
        <dbReference type="PROSITE" id="PS50850"/>
    </source>
</evidence>
<feature type="transmembrane region" description="Helical" evidence="8">
    <location>
        <begin position="303"/>
        <end position="325"/>
    </location>
</feature>
<name>A0A8S1AMF2_ARCPL</name>
<evidence type="ECO:0000313" key="10">
    <source>
        <dbReference type="EMBL" id="CAB3246577.1"/>
    </source>
</evidence>
<feature type="transmembrane region" description="Helical" evidence="8">
    <location>
        <begin position="51"/>
        <end position="72"/>
    </location>
</feature>